<keyword evidence="18" id="KW-1185">Reference proteome</keyword>
<comment type="function">
    <text evidence="15">Catalyzes the hydrolysis of N-succinyl-L,L-diaminopimelic acid (SDAP), forming succinate and LL-2,6-diaminopimelate (DAP), an intermediate involved in the bacterial biosynthesis of lysine and meso-diaminopimelic acid, an essential component of bacterial cell walls.</text>
</comment>
<dbReference type="PANTHER" id="PTHR43808">
    <property type="entry name" value="ACETYLORNITHINE DEACETYLASE"/>
    <property type="match status" value="1"/>
</dbReference>
<feature type="active site" evidence="15">
    <location>
        <position position="81"/>
    </location>
</feature>
<evidence type="ECO:0000256" key="12">
    <source>
        <dbReference type="ARBA" id="ARBA00023285"/>
    </source>
</evidence>
<dbReference type="UniPathway" id="UPA00034">
    <property type="reaction ID" value="UER00021"/>
</dbReference>
<dbReference type="GO" id="GO:0008777">
    <property type="term" value="F:acetylornithine deacetylase activity"/>
    <property type="evidence" value="ECO:0007669"/>
    <property type="project" value="TreeGrafter"/>
</dbReference>
<name>A0A841LGW7_9SPHN</name>
<dbReference type="GO" id="GO:0019877">
    <property type="term" value="P:diaminopimelate biosynthetic process"/>
    <property type="evidence" value="ECO:0007669"/>
    <property type="project" value="UniProtKB-UniRule"/>
</dbReference>
<keyword evidence="12 15" id="KW-0170">Cobalt</keyword>
<dbReference type="Gene3D" id="3.40.630.10">
    <property type="entry name" value="Zn peptidases"/>
    <property type="match status" value="2"/>
</dbReference>
<keyword evidence="10 15" id="KW-0220">Diaminopimelate biosynthesis</keyword>
<organism evidence="17 18">
    <name type="scientific">Polymorphobacter multimanifer</name>
    <dbReference type="NCBI Taxonomy" id="1070431"/>
    <lineage>
        <taxon>Bacteria</taxon>
        <taxon>Pseudomonadati</taxon>
        <taxon>Pseudomonadota</taxon>
        <taxon>Alphaproteobacteria</taxon>
        <taxon>Sphingomonadales</taxon>
        <taxon>Sphingosinicellaceae</taxon>
        <taxon>Polymorphobacter</taxon>
    </lineage>
</organism>
<feature type="binding site" evidence="15">
    <location>
        <position position="112"/>
    </location>
    <ligand>
        <name>Zn(2+)</name>
        <dbReference type="ChEBI" id="CHEBI:29105"/>
        <label>1</label>
    </ligand>
</feature>
<feature type="binding site" evidence="15">
    <location>
        <position position="79"/>
    </location>
    <ligand>
        <name>Zn(2+)</name>
        <dbReference type="ChEBI" id="CHEBI:29105"/>
        <label>1</label>
    </ligand>
</feature>
<keyword evidence="6 15" id="KW-0028">Amino-acid biosynthesis</keyword>
<dbReference type="InterPro" id="IPR011650">
    <property type="entry name" value="Peptidase_M20_dimer"/>
</dbReference>
<dbReference type="HAMAP" id="MF_01690">
    <property type="entry name" value="DapE"/>
    <property type="match status" value="1"/>
</dbReference>
<dbReference type="AlphaFoldDB" id="A0A841LGW7"/>
<dbReference type="GO" id="GO:0050897">
    <property type="term" value="F:cobalt ion binding"/>
    <property type="evidence" value="ECO:0007669"/>
    <property type="project" value="UniProtKB-UniRule"/>
</dbReference>
<evidence type="ECO:0000256" key="5">
    <source>
        <dbReference type="ARBA" id="ARBA00022391"/>
    </source>
</evidence>
<evidence type="ECO:0000313" key="18">
    <source>
        <dbReference type="Proteomes" id="UP000538147"/>
    </source>
</evidence>
<dbReference type="Pfam" id="PF07687">
    <property type="entry name" value="M20_dimer"/>
    <property type="match status" value="1"/>
</dbReference>
<evidence type="ECO:0000256" key="15">
    <source>
        <dbReference type="HAMAP-Rule" id="MF_01690"/>
    </source>
</evidence>
<dbReference type="InterPro" id="IPR050072">
    <property type="entry name" value="Peptidase_M20A"/>
</dbReference>
<feature type="binding site" evidence="15">
    <location>
        <position position="145"/>
    </location>
    <ligand>
        <name>Zn(2+)</name>
        <dbReference type="ChEBI" id="CHEBI:29105"/>
        <label>2</label>
    </ligand>
</feature>
<feature type="active site" description="Proton acceptor" evidence="15">
    <location>
        <position position="144"/>
    </location>
</feature>
<evidence type="ECO:0000256" key="13">
    <source>
        <dbReference type="ARBA" id="ARBA00031891"/>
    </source>
</evidence>
<evidence type="ECO:0000256" key="11">
    <source>
        <dbReference type="ARBA" id="ARBA00023154"/>
    </source>
</evidence>
<dbReference type="InterPro" id="IPR036264">
    <property type="entry name" value="Bact_exopeptidase_dim_dom"/>
</dbReference>
<evidence type="ECO:0000313" key="17">
    <source>
        <dbReference type="EMBL" id="MBB6228218.1"/>
    </source>
</evidence>
<dbReference type="GO" id="GO:0008270">
    <property type="term" value="F:zinc ion binding"/>
    <property type="evidence" value="ECO:0007669"/>
    <property type="project" value="UniProtKB-UniRule"/>
</dbReference>
<evidence type="ECO:0000256" key="8">
    <source>
        <dbReference type="ARBA" id="ARBA00022801"/>
    </source>
</evidence>
<feature type="binding site" evidence="15">
    <location>
        <position position="173"/>
    </location>
    <ligand>
        <name>Zn(2+)</name>
        <dbReference type="ChEBI" id="CHEBI:29105"/>
        <label>1</label>
    </ligand>
</feature>
<dbReference type="PANTHER" id="PTHR43808:SF31">
    <property type="entry name" value="N-ACETYL-L-CITRULLINE DEACETYLASE"/>
    <property type="match status" value="1"/>
</dbReference>
<dbReference type="GO" id="GO:0009014">
    <property type="term" value="F:succinyl-diaminopimelate desuccinylase activity"/>
    <property type="evidence" value="ECO:0007669"/>
    <property type="project" value="UniProtKB-UniRule"/>
</dbReference>
<comment type="catalytic activity">
    <reaction evidence="14 15">
        <text>N-succinyl-(2S,6S)-2,6-diaminopimelate + H2O = (2S,6S)-2,6-diaminopimelate + succinate</text>
        <dbReference type="Rhea" id="RHEA:22608"/>
        <dbReference type="ChEBI" id="CHEBI:15377"/>
        <dbReference type="ChEBI" id="CHEBI:30031"/>
        <dbReference type="ChEBI" id="CHEBI:57609"/>
        <dbReference type="ChEBI" id="CHEBI:58087"/>
        <dbReference type="EC" id="3.5.1.18"/>
    </reaction>
</comment>
<proteinExistence type="inferred from homology"/>
<dbReference type="RefSeq" id="WP_184200141.1">
    <property type="nucleotide sequence ID" value="NZ_JACIIV010000016.1"/>
</dbReference>
<keyword evidence="9 15" id="KW-0862">Zinc</keyword>
<evidence type="ECO:0000256" key="9">
    <source>
        <dbReference type="ARBA" id="ARBA00022833"/>
    </source>
</evidence>
<dbReference type="Pfam" id="PF01546">
    <property type="entry name" value="Peptidase_M20"/>
    <property type="match status" value="1"/>
</dbReference>
<evidence type="ECO:0000256" key="7">
    <source>
        <dbReference type="ARBA" id="ARBA00022723"/>
    </source>
</evidence>
<evidence type="ECO:0000256" key="10">
    <source>
        <dbReference type="ARBA" id="ARBA00022915"/>
    </source>
</evidence>
<comment type="subunit">
    <text evidence="3 15">Homodimer.</text>
</comment>
<evidence type="ECO:0000256" key="14">
    <source>
        <dbReference type="ARBA" id="ARBA00051301"/>
    </source>
</evidence>
<dbReference type="EMBL" id="JACIIV010000016">
    <property type="protein sequence ID" value="MBB6228218.1"/>
    <property type="molecule type" value="Genomic_DNA"/>
</dbReference>
<accession>A0A841LGW7</accession>
<evidence type="ECO:0000256" key="6">
    <source>
        <dbReference type="ARBA" id="ARBA00022605"/>
    </source>
</evidence>
<keyword evidence="8 15" id="KW-0378">Hydrolase</keyword>
<feature type="binding site" evidence="15">
    <location>
        <position position="358"/>
    </location>
    <ligand>
        <name>Zn(2+)</name>
        <dbReference type="ChEBI" id="CHEBI:29105"/>
        <label>2</label>
    </ligand>
</feature>
<protein>
    <recommendedName>
        <fullName evidence="5 15">Succinyl-diaminopimelate desuccinylase</fullName>
        <shortName evidence="15">SDAP desuccinylase</shortName>
        <ecNumber evidence="4 15">3.5.1.18</ecNumber>
    </recommendedName>
    <alternativeName>
        <fullName evidence="13 15">N-succinyl-LL-2,6-diaminoheptanedioate amidohydrolase</fullName>
    </alternativeName>
</protein>
<comment type="pathway">
    <text evidence="1 15">Amino-acid biosynthesis; L-lysine biosynthesis via DAP pathway; LL-2,6-diaminopimelate from (S)-tetrahydrodipicolinate (succinylase route): step 3/3.</text>
</comment>
<dbReference type="Proteomes" id="UP000538147">
    <property type="component" value="Unassembled WGS sequence"/>
</dbReference>
<evidence type="ECO:0000256" key="4">
    <source>
        <dbReference type="ARBA" id="ARBA00011921"/>
    </source>
</evidence>
<reference evidence="17 18" key="1">
    <citation type="submission" date="2020-08" db="EMBL/GenBank/DDBJ databases">
        <title>Genomic Encyclopedia of Type Strains, Phase IV (KMG-IV): sequencing the most valuable type-strain genomes for metagenomic binning, comparative biology and taxonomic classification.</title>
        <authorList>
            <person name="Goeker M."/>
        </authorList>
    </citation>
    <scope>NUCLEOTIDE SEQUENCE [LARGE SCALE GENOMIC DNA]</scope>
    <source>
        <strain evidence="17 18">DSM 102189</strain>
    </source>
</reference>
<dbReference type="CDD" id="cd03891">
    <property type="entry name" value="M20_DapE_proteobac"/>
    <property type="match status" value="1"/>
</dbReference>
<evidence type="ECO:0000256" key="2">
    <source>
        <dbReference type="ARBA" id="ARBA00006746"/>
    </source>
</evidence>
<dbReference type="GO" id="GO:0009089">
    <property type="term" value="P:lysine biosynthetic process via diaminopimelate"/>
    <property type="evidence" value="ECO:0007669"/>
    <property type="project" value="UniProtKB-UniRule"/>
</dbReference>
<dbReference type="InterPro" id="IPR001261">
    <property type="entry name" value="ArgE/DapE_CS"/>
</dbReference>
<dbReference type="InterPro" id="IPR002933">
    <property type="entry name" value="Peptidase_M20"/>
</dbReference>
<feature type="binding site" evidence="15">
    <location>
        <position position="112"/>
    </location>
    <ligand>
        <name>Zn(2+)</name>
        <dbReference type="ChEBI" id="CHEBI:29105"/>
        <label>2</label>
    </ligand>
</feature>
<dbReference type="SUPFAM" id="SSF55031">
    <property type="entry name" value="Bacterial exopeptidase dimerisation domain"/>
    <property type="match status" value="1"/>
</dbReference>
<dbReference type="InterPro" id="IPR005941">
    <property type="entry name" value="DapE_proteobac"/>
</dbReference>
<evidence type="ECO:0000259" key="16">
    <source>
        <dbReference type="Pfam" id="PF07687"/>
    </source>
</evidence>
<dbReference type="PROSITE" id="PS00759">
    <property type="entry name" value="ARGE_DAPE_CPG2_2"/>
    <property type="match status" value="1"/>
</dbReference>
<keyword evidence="7 15" id="KW-0479">Metal-binding</keyword>
<evidence type="ECO:0000256" key="3">
    <source>
        <dbReference type="ARBA" id="ARBA00011738"/>
    </source>
</evidence>
<evidence type="ECO:0000256" key="1">
    <source>
        <dbReference type="ARBA" id="ARBA00005130"/>
    </source>
</evidence>
<comment type="cofactor">
    <cofactor evidence="15">
        <name>Zn(2+)</name>
        <dbReference type="ChEBI" id="CHEBI:29105"/>
    </cofactor>
    <cofactor evidence="15">
        <name>Co(2+)</name>
        <dbReference type="ChEBI" id="CHEBI:48828"/>
    </cofactor>
    <text evidence="15">Binds 2 Zn(2+) or Co(2+) ions per subunit.</text>
</comment>
<feature type="domain" description="Peptidase M20 dimerisation" evidence="16">
    <location>
        <begin position="186"/>
        <end position="292"/>
    </location>
</feature>
<dbReference type="NCBIfam" id="NF009557">
    <property type="entry name" value="PRK13009.1"/>
    <property type="match status" value="1"/>
</dbReference>
<keyword evidence="11 15" id="KW-0457">Lysine biosynthesis</keyword>
<dbReference type="GO" id="GO:0006526">
    <property type="term" value="P:L-arginine biosynthetic process"/>
    <property type="evidence" value="ECO:0007669"/>
    <property type="project" value="TreeGrafter"/>
</dbReference>
<dbReference type="EC" id="3.5.1.18" evidence="4 15"/>
<comment type="caution">
    <text evidence="17">The sequence shown here is derived from an EMBL/GenBank/DDBJ whole genome shotgun (WGS) entry which is preliminary data.</text>
</comment>
<comment type="similarity">
    <text evidence="2 15">Belongs to the peptidase M20A family. DapE subfamily.</text>
</comment>
<dbReference type="SUPFAM" id="SSF53187">
    <property type="entry name" value="Zn-dependent exopeptidases"/>
    <property type="match status" value="1"/>
</dbReference>
<sequence>MADVLAPVLAPVLALAQALVRCPSITPDDAGAQDVLAAALAGLGFTIHHLRFGGPPDGPVDNLVAVIGEGTPHFAFAGHTDVVPTGDRTGWSVDPFAGMIADGQLVGRGAADMKSAIAAMVEAARRHVARGANGRLSFIITGDEEGPAEHGTRPLLEWLEAHDLVPDACLVGEPTSLQTLGDMIKIGRRGSLNAWITVRGAQGHVAYPHRAMNPITGLITALAELKARELDTGTDWFQPSNLEVTDLGVGNPATNVIPALARARLNIRFNDLHTGAALEAWLREVVARHAPNSDIDVRISGEAFLTAPGALSSLVADAVTAVTGTTPELSTSGGTSDARFIRRLCPVVEFGLPGQSMHKIDEHAATADIEALAEVYDHVLQRVFANR</sequence>
<gene>
    <name evidence="15" type="primary">dapE</name>
    <name evidence="17" type="ORF">FHS79_002403</name>
</gene>
<dbReference type="NCBIfam" id="TIGR01246">
    <property type="entry name" value="dapE_proteo"/>
    <property type="match status" value="1"/>
</dbReference>